<sequence length="340" mass="38690">MNLNSVFYFLFLLILPIIPSNAQLFYIPNTQAFAWQQFEGQKQQRNDGKSEDSTTLRLIDELLGIFAPPRSYVNTERNNDLITNEYSNDHLMPRMARSEDYKTERIELDSPTNNNNNDNNEPWAHLARGVIDLFKSIETTTPTTTTTTTTQLSLLERMLPKIFNPFGGETTTMTTTPSSTFPPLFPFFARTTTTAQPSLFSFLRREQPKRGAENELLMRPNELLVEQVGRLFGVERKAVEEGRAQIDTGGPNFDRFVVRQKSASDNPFASIVGGSKWNERGIKWEDGNIRLVDKNGNSLLGTEVGVNDRSVDIPLKRWLEIANGIVNMQQTQRDYVTKNN</sequence>
<organism evidence="2 3">
    <name type="scientific">Meloidogyne enterolobii</name>
    <name type="common">Root-knot nematode worm</name>
    <name type="synonym">Meloidogyne mayaguensis</name>
    <dbReference type="NCBI Taxonomy" id="390850"/>
    <lineage>
        <taxon>Eukaryota</taxon>
        <taxon>Metazoa</taxon>
        <taxon>Ecdysozoa</taxon>
        <taxon>Nematoda</taxon>
        <taxon>Chromadorea</taxon>
        <taxon>Rhabditida</taxon>
        <taxon>Tylenchina</taxon>
        <taxon>Tylenchomorpha</taxon>
        <taxon>Tylenchoidea</taxon>
        <taxon>Meloidogynidae</taxon>
        <taxon>Meloidogyninae</taxon>
        <taxon>Meloidogyne</taxon>
    </lineage>
</organism>
<feature type="chain" id="PRO_5027812567" evidence="1">
    <location>
        <begin position="23"/>
        <end position="340"/>
    </location>
</feature>
<name>A0A6V7Y2Q3_MELEN</name>
<evidence type="ECO:0000256" key="1">
    <source>
        <dbReference type="SAM" id="SignalP"/>
    </source>
</evidence>
<comment type="caution">
    <text evidence="2">The sequence shown here is derived from an EMBL/GenBank/DDBJ whole genome shotgun (WGS) entry which is preliminary data.</text>
</comment>
<accession>A0A6V7Y2Q3</accession>
<dbReference type="OrthoDB" id="5826202at2759"/>
<keyword evidence="1" id="KW-0732">Signal</keyword>
<dbReference type="EMBL" id="CAJEWN010002920">
    <property type="protein sequence ID" value="CAD2205796.1"/>
    <property type="molecule type" value="Genomic_DNA"/>
</dbReference>
<feature type="signal peptide" evidence="1">
    <location>
        <begin position="1"/>
        <end position="22"/>
    </location>
</feature>
<protein>
    <submittedName>
        <fullName evidence="2">Uncharacterized protein</fullName>
    </submittedName>
</protein>
<dbReference type="AlphaFoldDB" id="A0A6V7Y2Q3"/>
<evidence type="ECO:0000313" key="3">
    <source>
        <dbReference type="Proteomes" id="UP000580250"/>
    </source>
</evidence>
<dbReference type="Proteomes" id="UP000580250">
    <property type="component" value="Unassembled WGS sequence"/>
</dbReference>
<gene>
    <name evidence="2" type="ORF">MENT_LOCUS59638</name>
</gene>
<reference evidence="2 3" key="1">
    <citation type="submission" date="2020-08" db="EMBL/GenBank/DDBJ databases">
        <authorList>
            <person name="Koutsovoulos G."/>
            <person name="Danchin GJ E."/>
        </authorList>
    </citation>
    <scope>NUCLEOTIDE SEQUENCE [LARGE SCALE GENOMIC DNA]</scope>
</reference>
<evidence type="ECO:0000313" key="2">
    <source>
        <dbReference type="EMBL" id="CAD2205796.1"/>
    </source>
</evidence>
<proteinExistence type="predicted"/>